<dbReference type="CDD" id="cd17930">
    <property type="entry name" value="DEXHc_cas3"/>
    <property type="match status" value="1"/>
</dbReference>
<dbReference type="SUPFAM" id="SSF109604">
    <property type="entry name" value="HD-domain/PDEase-like"/>
    <property type="match status" value="1"/>
</dbReference>
<evidence type="ECO:0000256" key="5">
    <source>
        <dbReference type="ARBA" id="ARBA00022741"/>
    </source>
</evidence>
<feature type="domain" description="HD Cas3-type" evidence="11">
    <location>
        <begin position="29"/>
        <end position="227"/>
    </location>
</feature>
<dbReference type="InterPro" id="IPR001650">
    <property type="entry name" value="Helicase_C-like"/>
</dbReference>
<dbReference type="InterPro" id="IPR038257">
    <property type="entry name" value="CRISPR-assoc_Cas3_HD_sf"/>
</dbReference>
<keyword evidence="13" id="KW-1185">Reference proteome</keyword>
<sequence>MVGEYELEFADPDVTGQLGVLWGKSAAKAAGRMNLLICHLLDTAAVAEQIWDHYLAPSTKAWLEDVAGAPGYGRRFFAWICGVHDCGKATPAFQQMDEAGARAVREAGLTWASTGRQRWRHDQAGGKLIRDVLHEAGWADDQISWVWPLVAGHHGKFPSVGQLREPSLARGHLHGKGPEWRRVQSAVVEVFTRQLGFEGLKEVQPVRVPSRADQLHLSGLVVMADWIASDERHFPGIDQLRDVGLSVSRERAIKAWEELGLRGGWGTLAVPGNEAFHDRFGHGPRSSQVMVMDAARRMGGPGLVIVEAPMGEGKTKTALLAAEILAARFGADGVFVGMPTQATSDPIFSQVRQWAGKVAPGLESQVALLHGKRRFNREWQALLEQAGDSPDDIYGTVDEDAMYGMSPFDTGEVPERRAPAEWFLGSKRGLLTPLVVGTIDQLLFAATRTKHVMLRMAGLAGKVVILDEVHAADVYMAQFLLEGLRWLGQARVPVVLLSATLPPAQRRALVDAYLAGAASRENPPALDLPSPDGYPSVTAAWMEDSGPQRLVDHCASWREDLSVRVEVLPEPAATSAPAASTDAVVTLLADRLRHGGCALVIRNTVDRAQETYQALRAQFRDDVLLLHGRLHAAHRADRTETALARLGPSQASRRRTILVATQLAEQSFDVDADILVTDLAPIDLLLQRIGRLHRHSGVPRPVAVQEPCVVITGFRDSGSDAPWILPASEVIYDRYLLLRTAAIVCGADTSSWNIPGRVPALVADVYGNTPLVPDAWAEAERAAYADWDADQQARADSAQKFLLTRFKEHENTTLEGLHYAETKGDDEVVQAIVRDGDPTIEVVIVHKDVNGYTTWTGRRLGVNGEVPVDLLDEVLGGTVRLPAKLAAVAENELQPLDGWRDHPWLRHSRALKLDTQGRASLDRWAVRYDTQLGLVVDKGQQ</sequence>
<dbReference type="PROSITE" id="PS51643">
    <property type="entry name" value="HD_CAS3"/>
    <property type="match status" value="1"/>
</dbReference>
<dbReference type="AlphaFoldDB" id="A0A5J5JZH2"/>
<evidence type="ECO:0000256" key="4">
    <source>
        <dbReference type="ARBA" id="ARBA00022723"/>
    </source>
</evidence>
<dbReference type="SMART" id="SM00490">
    <property type="entry name" value="HELICc"/>
    <property type="match status" value="1"/>
</dbReference>
<dbReference type="GO" id="GO:0005524">
    <property type="term" value="F:ATP binding"/>
    <property type="evidence" value="ECO:0007669"/>
    <property type="project" value="UniProtKB-KW"/>
</dbReference>
<gene>
    <name evidence="12" type="primary">cas3</name>
    <name evidence="12" type="ORF">F5972_22645</name>
</gene>
<dbReference type="InterPro" id="IPR050547">
    <property type="entry name" value="DEAD_box_RNA_helicases"/>
</dbReference>
<dbReference type="GO" id="GO:0003724">
    <property type="term" value="F:RNA helicase activity"/>
    <property type="evidence" value="ECO:0007669"/>
    <property type="project" value="TreeGrafter"/>
</dbReference>
<accession>A0A5J5JZH2</accession>
<keyword evidence="3" id="KW-0540">Nuclease</keyword>
<dbReference type="GO" id="GO:0046872">
    <property type="term" value="F:metal ion binding"/>
    <property type="evidence" value="ECO:0007669"/>
    <property type="project" value="UniProtKB-KW"/>
</dbReference>
<keyword evidence="9" id="KW-0051">Antiviral defense</keyword>
<keyword evidence="8" id="KW-0067">ATP-binding</keyword>
<organism evidence="12 13">
    <name type="scientific">Microbispora cellulosiformans</name>
    <dbReference type="NCBI Taxonomy" id="2614688"/>
    <lineage>
        <taxon>Bacteria</taxon>
        <taxon>Bacillati</taxon>
        <taxon>Actinomycetota</taxon>
        <taxon>Actinomycetes</taxon>
        <taxon>Streptosporangiales</taxon>
        <taxon>Streptosporangiaceae</taxon>
        <taxon>Microbispora</taxon>
    </lineage>
</organism>
<dbReference type="Gene3D" id="1.10.3210.30">
    <property type="match status" value="1"/>
</dbReference>
<name>A0A5J5JZH2_9ACTN</name>
<protein>
    <submittedName>
        <fullName evidence="12">CRISPR-associated helicase Cas3</fullName>
    </submittedName>
</protein>
<dbReference type="InterPro" id="IPR006483">
    <property type="entry name" value="CRISPR-assoc_Cas3_HD"/>
</dbReference>
<dbReference type="Pfam" id="PF22590">
    <property type="entry name" value="Cas3-like_C_2"/>
    <property type="match status" value="1"/>
</dbReference>
<dbReference type="PROSITE" id="PS51192">
    <property type="entry name" value="HELICASE_ATP_BIND_1"/>
    <property type="match status" value="1"/>
</dbReference>
<evidence type="ECO:0000313" key="12">
    <source>
        <dbReference type="EMBL" id="KAA9376566.1"/>
    </source>
</evidence>
<dbReference type="GO" id="GO:0003723">
    <property type="term" value="F:RNA binding"/>
    <property type="evidence" value="ECO:0007669"/>
    <property type="project" value="TreeGrafter"/>
</dbReference>
<evidence type="ECO:0000313" key="13">
    <source>
        <dbReference type="Proteomes" id="UP000327011"/>
    </source>
</evidence>
<dbReference type="PANTHER" id="PTHR47963:SF9">
    <property type="entry name" value="CRISPR-ASSOCIATED ENDONUCLEASE_HELICASE CAS3"/>
    <property type="match status" value="1"/>
</dbReference>
<dbReference type="InterPro" id="IPR054712">
    <property type="entry name" value="Cas3-like_dom"/>
</dbReference>
<dbReference type="GO" id="GO:0051607">
    <property type="term" value="P:defense response to virus"/>
    <property type="evidence" value="ECO:0007669"/>
    <property type="project" value="UniProtKB-KW"/>
</dbReference>
<evidence type="ECO:0000256" key="8">
    <source>
        <dbReference type="ARBA" id="ARBA00022840"/>
    </source>
</evidence>
<comment type="caution">
    <text evidence="12">The sequence shown here is derived from an EMBL/GenBank/DDBJ whole genome shotgun (WGS) entry which is preliminary data.</text>
</comment>
<proteinExistence type="inferred from homology"/>
<dbReference type="Proteomes" id="UP000327011">
    <property type="component" value="Unassembled WGS sequence"/>
</dbReference>
<evidence type="ECO:0000256" key="7">
    <source>
        <dbReference type="ARBA" id="ARBA00022806"/>
    </source>
</evidence>
<evidence type="ECO:0000256" key="2">
    <source>
        <dbReference type="ARBA" id="ARBA00009046"/>
    </source>
</evidence>
<dbReference type="Pfam" id="PF18395">
    <property type="entry name" value="Cas3_C"/>
    <property type="match status" value="1"/>
</dbReference>
<dbReference type="Pfam" id="PF18019">
    <property type="entry name" value="Cas3_HD"/>
    <property type="match status" value="1"/>
</dbReference>
<dbReference type="Gene3D" id="3.40.50.300">
    <property type="entry name" value="P-loop containing nucleotide triphosphate hydrolases"/>
    <property type="match status" value="2"/>
</dbReference>
<reference evidence="12 13" key="1">
    <citation type="submission" date="2019-09" db="EMBL/GenBank/DDBJ databases">
        <title>Screening of Novel Bioactive Compounds from Soil-Associated.</title>
        <authorList>
            <person name="Gong X."/>
        </authorList>
    </citation>
    <scope>NUCLEOTIDE SEQUENCE [LARGE SCALE GENOMIC DNA]</scope>
    <source>
        <strain evidence="12 13">Gxj-6</strain>
    </source>
</reference>
<evidence type="ECO:0000259" key="11">
    <source>
        <dbReference type="PROSITE" id="PS51643"/>
    </source>
</evidence>
<comment type="similarity">
    <text evidence="2">In the central section; belongs to the CRISPR-associated helicase Cas3 family.</text>
</comment>
<dbReference type="SUPFAM" id="SSF52540">
    <property type="entry name" value="P-loop containing nucleoside triphosphate hydrolases"/>
    <property type="match status" value="1"/>
</dbReference>
<dbReference type="GO" id="GO:0004518">
    <property type="term" value="F:nuclease activity"/>
    <property type="evidence" value="ECO:0007669"/>
    <property type="project" value="UniProtKB-KW"/>
</dbReference>
<dbReference type="GO" id="GO:0016787">
    <property type="term" value="F:hydrolase activity"/>
    <property type="evidence" value="ECO:0007669"/>
    <property type="project" value="UniProtKB-KW"/>
</dbReference>
<evidence type="ECO:0000256" key="9">
    <source>
        <dbReference type="ARBA" id="ARBA00023118"/>
    </source>
</evidence>
<dbReference type="NCBIfam" id="TIGR01596">
    <property type="entry name" value="cas3_HD"/>
    <property type="match status" value="1"/>
</dbReference>
<keyword evidence="5" id="KW-0547">Nucleotide-binding</keyword>
<evidence type="ECO:0000256" key="6">
    <source>
        <dbReference type="ARBA" id="ARBA00022801"/>
    </source>
</evidence>
<dbReference type="NCBIfam" id="TIGR01587">
    <property type="entry name" value="cas3_core"/>
    <property type="match status" value="1"/>
</dbReference>
<dbReference type="InterPro" id="IPR027417">
    <property type="entry name" value="P-loop_NTPase"/>
</dbReference>
<dbReference type="EMBL" id="VYTZ01000008">
    <property type="protein sequence ID" value="KAA9376566.1"/>
    <property type="molecule type" value="Genomic_DNA"/>
</dbReference>
<evidence type="ECO:0000256" key="3">
    <source>
        <dbReference type="ARBA" id="ARBA00022722"/>
    </source>
</evidence>
<keyword evidence="4" id="KW-0479">Metal-binding</keyword>
<keyword evidence="7" id="KW-0347">Helicase</keyword>
<dbReference type="PANTHER" id="PTHR47963">
    <property type="entry name" value="DEAD-BOX ATP-DEPENDENT RNA HELICASE 47, MITOCHONDRIAL"/>
    <property type="match status" value="1"/>
</dbReference>
<dbReference type="CDD" id="cd09641">
    <property type="entry name" value="Cas3''_I"/>
    <property type="match status" value="1"/>
</dbReference>
<dbReference type="InterPro" id="IPR041372">
    <property type="entry name" value="Cas3_C"/>
</dbReference>
<evidence type="ECO:0000259" key="10">
    <source>
        <dbReference type="PROSITE" id="PS51192"/>
    </source>
</evidence>
<keyword evidence="6" id="KW-0378">Hydrolase</keyword>
<comment type="similarity">
    <text evidence="1">In the N-terminal section; belongs to the CRISPR-associated nuclease Cas3-HD family.</text>
</comment>
<evidence type="ECO:0000256" key="1">
    <source>
        <dbReference type="ARBA" id="ARBA00006847"/>
    </source>
</evidence>
<feature type="domain" description="Helicase ATP-binding" evidence="10">
    <location>
        <begin position="295"/>
        <end position="509"/>
    </location>
</feature>
<dbReference type="InterPro" id="IPR014001">
    <property type="entry name" value="Helicase_ATP-bd"/>
</dbReference>
<dbReference type="InterPro" id="IPR006474">
    <property type="entry name" value="Helicase_Cas3_CRISPR-ass_core"/>
</dbReference>